<proteinExistence type="predicted"/>
<accession>A0A6A4Q3U7</accession>
<sequence>MSRIHGEEGVLLQLHWMNLSSTFHLQLFFTFILLVGDNCISFTFSKPAISSRIIIYFTVKTLVILLAILLLH</sequence>
<keyword evidence="1" id="KW-0812">Transmembrane</keyword>
<feature type="transmembrane region" description="Helical" evidence="1">
    <location>
        <begin position="53"/>
        <end position="71"/>
    </location>
</feature>
<evidence type="ECO:0000313" key="2">
    <source>
        <dbReference type="EMBL" id="KAE9608528.1"/>
    </source>
</evidence>
<name>A0A6A4Q3U7_LUPAL</name>
<feature type="transmembrane region" description="Helical" evidence="1">
    <location>
        <begin position="23"/>
        <end position="44"/>
    </location>
</feature>
<keyword evidence="3" id="KW-1185">Reference proteome</keyword>
<dbReference type="Proteomes" id="UP000447434">
    <property type="component" value="Chromosome 8"/>
</dbReference>
<keyword evidence="1" id="KW-0472">Membrane</keyword>
<protein>
    <submittedName>
        <fullName evidence="2">Uncharacterized protein</fullName>
    </submittedName>
</protein>
<dbReference type="EMBL" id="WOCE01000008">
    <property type="protein sequence ID" value="KAE9608528.1"/>
    <property type="molecule type" value="Genomic_DNA"/>
</dbReference>
<comment type="caution">
    <text evidence="2">The sequence shown here is derived from an EMBL/GenBank/DDBJ whole genome shotgun (WGS) entry which is preliminary data.</text>
</comment>
<evidence type="ECO:0000256" key="1">
    <source>
        <dbReference type="SAM" id="Phobius"/>
    </source>
</evidence>
<keyword evidence="1" id="KW-1133">Transmembrane helix</keyword>
<gene>
    <name evidence="2" type="ORF">Lalb_Chr08g0236681</name>
</gene>
<reference evidence="3" key="1">
    <citation type="journal article" date="2020" name="Nat. Commun.">
        <title>Genome sequence of the cluster root forming white lupin.</title>
        <authorList>
            <person name="Hufnagel B."/>
            <person name="Marques A."/>
            <person name="Soriano A."/>
            <person name="Marques L."/>
            <person name="Divol F."/>
            <person name="Doumas P."/>
            <person name="Sallet E."/>
            <person name="Mancinotti D."/>
            <person name="Carrere S."/>
            <person name="Marande W."/>
            <person name="Arribat S."/>
            <person name="Keller J."/>
            <person name="Huneau C."/>
            <person name="Blein T."/>
            <person name="Aime D."/>
            <person name="Laguerre M."/>
            <person name="Taylor J."/>
            <person name="Schubert V."/>
            <person name="Nelson M."/>
            <person name="Geu-Flores F."/>
            <person name="Crespi M."/>
            <person name="Gallardo-Guerrero K."/>
            <person name="Delaux P.-M."/>
            <person name="Salse J."/>
            <person name="Berges H."/>
            <person name="Guyot R."/>
            <person name="Gouzy J."/>
            <person name="Peret B."/>
        </authorList>
    </citation>
    <scope>NUCLEOTIDE SEQUENCE [LARGE SCALE GENOMIC DNA]</scope>
    <source>
        <strain evidence="3">cv. Amiga</strain>
    </source>
</reference>
<organism evidence="2 3">
    <name type="scientific">Lupinus albus</name>
    <name type="common">White lupine</name>
    <name type="synonym">Lupinus termis</name>
    <dbReference type="NCBI Taxonomy" id="3870"/>
    <lineage>
        <taxon>Eukaryota</taxon>
        <taxon>Viridiplantae</taxon>
        <taxon>Streptophyta</taxon>
        <taxon>Embryophyta</taxon>
        <taxon>Tracheophyta</taxon>
        <taxon>Spermatophyta</taxon>
        <taxon>Magnoliopsida</taxon>
        <taxon>eudicotyledons</taxon>
        <taxon>Gunneridae</taxon>
        <taxon>Pentapetalae</taxon>
        <taxon>rosids</taxon>
        <taxon>fabids</taxon>
        <taxon>Fabales</taxon>
        <taxon>Fabaceae</taxon>
        <taxon>Papilionoideae</taxon>
        <taxon>50 kb inversion clade</taxon>
        <taxon>genistoids sensu lato</taxon>
        <taxon>core genistoids</taxon>
        <taxon>Genisteae</taxon>
        <taxon>Lupinus</taxon>
    </lineage>
</organism>
<dbReference type="AlphaFoldDB" id="A0A6A4Q3U7"/>
<evidence type="ECO:0000313" key="3">
    <source>
        <dbReference type="Proteomes" id="UP000447434"/>
    </source>
</evidence>